<dbReference type="InterPro" id="IPR049492">
    <property type="entry name" value="BD-FAE-like_dom"/>
</dbReference>
<dbReference type="AlphaFoldDB" id="A0A8J3MTJ6"/>
<keyword evidence="4" id="KW-1185">Reference proteome</keyword>
<dbReference type="Pfam" id="PF20434">
    <property type="entry name" value="BD-FAE"/>
    <property type="match status" value="1"/>
</dbReference>
<comment type="caution">
    <text evidence="3">The sequence shown here is derived from an EMBL/GenBank/DDBJ whole genome shotgun (WGS) entry which is preliminary data.</text>
</comment>
<dbReference type="GO" id="GO:0016787">
    <property type="term" value="F:hydrolase activity"/>
    <property type="evidence" value="ECO:0007669"/>
    <property type="project" value="UniProtKB-KW"/>
</dbReference>
<organism evidence="3 4">
    <name type="scientific">Ktedonospora formicarum</name>
    <dbReference type="NCBI Taxonomy" id="2778364"/>
    <lineage>
        <taxon>Bacteria</taxon>
        <taxon>Bacillati</taxon>
        <taxon>Chloroflexota</taxon>
        <taxon>Ktedonobacteria</taxon>
        <taxon>Ktedonobacterales</taxon>
        <taxon>Ktedonobacteraceae</taxon>
        <taxon>Ktedonospora</taxon>
    </lineage>
</organism>
<dbReference type="PANTHER" id="PTHR48081">
    <property type="entry name" value="AB HYDROLASE SUPERFAMILY PROTEIN C4A8.06C"/>
    <property type="match status" value="1"/>
</dbReference>
<gene>
    <name evidence="3" type="ORF">KSX_38210</name>
</gene>
<evidence type="ECO:0000256" key="1">
    <source>
        <dbReference type="ARBA" id="ARBA00022801"/>
    </source>
</evidence>
<protein>
    <recommendedName>
        <fullName evidence="2">BD-FAE-like domain-containing protein</fullName>
    </recommendedName>
</protein>
<proteinExistence type="predicted"/>
<dbReference type="Gene3D" id="3.40.50.1820">
    <property type="entry name" value="alpha/beta hydrolase"/>
    <property type="match status" value="1"/>
</dbReference>
<dbReference type="InterPro" id="IPR050300">
    <property type="entry name" value="GDXG_lipolytic_enzyme"/>
</dbReference>
<name>A0A8J3MTJ6_9CHLR</name>
<evidence type="ECO:0000259" key="2">
    <source>
        <dbReference type="Pfam" id="PF20434"/>
    </source>
</evidence>
<accession>A0A8J3MTJ6</accession>
<keyword evidence="1" id="KW-0378">Hydrolase</keyword>
<dbReference type="Proteomes" id="UP000612362">
    <property type="component" value="Unassembled WGS sequence"/>
</dbReference>
<dbReference type="InterPro" id="IPR029058">
    <property type="entry name" value="AB_hydrolase_fold"/>
</dbReference>
<dbReference type="PANTHER" id="PTHR48081:SF33">
    <property type="entry name" value="KYNURENINE FORMAMIDASE"/>
    <property type="match status" value="1"/>
</dbReference>
<dbReference type="SUPFAM" id="SSF53474">
    <property type="entry name" value="alpha/beta-Hydrolases"/>
    <property type="match status" value="1"/>
</dbReference>
<reference evidence="3" key="1">
    <citation type="submission" date="2020-10" db="EMBL/GenBank/DDBJ databases">
        <title>Taxonomic study of unclassified bacteria belonging to the class Ktedonobacteria.</title>
        <authorList>
            <person name="Yabe S."/>
            <person name="Wang C.M."/>
            <person name="Zheng Y."/>
            <person name="Sakai Y."/>
            <person name="Cavaletti L."/>
            <person name="Monciardini P."/>
            <person name="Donadio S."/>
        </authorList>
    </citation>
    <scope>NUCLEOTIDE SEQUENCE</scope>
    <source>
        <strain evidence="3">SOSP1-1</strain>
    </source>
</reference>
<dbReference type="EMBL" id="BNJF01000001">
    <property type="protein sequence ID" value="GHO45658.1"/>
    <property type="molecule type" value="Genomic_DNA"/>
</dbReference>
<evidence type="ECO:0000313" key="4">
    <source>
        <dbReference type="Proteomes" id="UP000612362"/>
    </source>
</evidence>
<sequence>MQAISLAYGPEAQQFGELFPQPGNGPHPVVILIHGGFWRAPYDLTLMAGMAQNLVKQGFAVWNVEYRRIGDPGGGWPGTFQDVASATDYLNTIASTYDLDIRRVVTVGHSAGGHLALWLAARSQFPQDSPLYMPNPLKLRGIVSLAGVCDLEQGWKLNLGKGAVAELLGAGPEQVGERYASTSPAALLPLGIPQVLIHGDNDDRVPLSVSRSYADRASRAGDSVRFIELPNTDHFVLIDPDAQVWTRTRYEIQALLGAQQFDDDL</sequence>
<evidence type="ECO:0000313" key="3">
    <source>
        <dbReference type="EMBL" id="GHO45658.1"/>
    </source>
</evidence>
<dbReference type="RefSeq" id="WP_220194970.1">
    <property type="nucleotide sequence ID" value="NZ_BNJF01000001.1"/>
</dbReference>
<feature type="domain" description="BD-FAE-like" evidence="2">
    <location>
        <begin position="20"/>
        <end position="212"/>
    </location>
</feature>